<evidence type="ECO:0000313" key="5">
    <source>
        <dbReference type="Proteomes" id="UP000476820"/>
    </source>
</evidence>
<dbReference type="OrthoDB" id="9127144at2"/>
<dbReference type="AlphaFoldDB" id="A0A0L9Y4Y0"/>
<reference evidence="4 5" key="1">
    <citation type="submission" date="2019-04" db="EMBL/GenBank/DDBJ databases">
        <title>Genome sequencing of Clostridium botulinum Groups I-IV and Clostridium butyricum.</title>
        <authorList>
            <person name="Brunt J."/>
            <person name="Van Vliet A.H.M."/>
            <person name="Stringer S.C."/>
            <person name="Carter A.T."/>
            <person name="Peck M.W."/>
        </authorList>
    </citation>
    <scope>NUCLEOTIDE SEQUENCE [LARGE SCALE GENOMIC DNA]</scope>
    <source>
        <strain evidence="2 5">1605</strain>
        <strain evidence="3 4">CB-K-33E</strain>
    </source>
</reference>
<dbReference type="GO" id="GO:0016747">
    <property type="term" value="F:acyltransferase activity, transferring groups other than amino-acyl groups"/>
    <property type="evidence" value="ECO:0007669"/>
    <property type="project" value="InterPro"/>
</dbReference>
<dbReference type="InterPro" id="IPR016181">
    <property type="entry name" value="Acyl_CoA_acyltransferase"/>
</dbReference>
<feature type="domain" description="N-acetyltransferase" evidence="1">
    <location>
        <begin position="3"/>
        <end position="150"/>
    </location>
</feature>
<name>A0A0L9Y4Y0_CLOBO</name>
<dbReference type="Pfam" id="PF00583">
    <property type="entry name" value="Acetyltransf_1"/>
    <property type="match status" value="1"/>
</dbReference>
<evidence type="ECO:0000313" key="3">
    <source>
        <dbReference type="EMBL" id="NFN33687.1"/>
    </source>
</evidence>
<keyword evidence="2" id="KW-0808">Transferase</keyword>
<dbReference type="EMBL" id="SWVK01000001">
    <property type="protein sequence ID" value="NFN33687.1"/>
    <property type="molecule type" value="Genomic_DNA"/>
</dbReference>
<comment type="caution">
    <text evidence="2">The sequence shown here is derived from an EMBL/GenBank/DDBJ whole genome shotgun (WGS) entry which is preliminary data.</text>
</comment>
<accession>A0A0L9Y4Y0</accession>
<evidence type="ECO:0000259" key="1">
    <source>
        <dbReference type="PROSITE" id="PS51186"/>
    </source>
</evidence>
<dbReference type="Gene3D" id="3.40.630.30">
    <property type="match status" value="1"/>
</dbReference>
<evidence type="ECO:0000313" key="4">
    <source>
        <dbReference type="Proteomes" id="UP000473681"/>
    </source>
</evidence>
<dbReference type="Proteomes" id="UP000476820">
    <property type="component" value="Unassembled WGS sequence"/>
</dbReference>
<dbReference type="SUPFAM" id="SSF55729">
    <property type="entry name" value="Acyl-CoA N-acyltransferases (Nat)"/>
    <property type="match status" value="1"/>
</dbReference>
<protein>
    <submittedName>
        <fullName evidence="2">GNAT family N-acetyltransferase</fullName>
    </submittedName>
</protein>
<dbReference type="RefSeq" id="WP_053342652.1">
    <property type="nucleotide sequence ID" value="NZ_LFPA01000065.1"/>
</dbReference>
<dbReference type="Proteomes" id="UP000473681">
    <property type="component" value="Unassembled WGS sequence"/>
</dbReference>
<evidence type="ECO:0000313" key="2">
    <source>
        <dbReference type="EMBL" id="NFF88343.1"/>
    </source>
</evidence>
<sequence>MFKNLEKIEVRDFKSFFNLLEKSFPNIERRSREGQKEIFDDDLYKVYGVKDNVGNVVGFIATWEFDKFNFIEHFAVDASLRGNGIGTRLLKEYIQNSNKPIYLEVEYPNDDICIRRIDFYKRLGFNLNEFDYLQLPLQIGNELLPLKIMTYPSKVSNDKFIYFRKNVYEKVYKQNSCSNSKF</sequence>
<dbReference type="InterPro" id="IPR000182">
    <property type="entry name" value="GNAT_dom"/>
</dbReference>
<organism evidence="2 5">
    <name type="scientific">Clostridium botulinum</name>
    <dbReference type="NCBI Taxonomy" id="1491"/>
    <lineage>
        <taxon>Bacteria</taxon>
        <taxon>Bacillati</taxon>
        <taxon>Bacillota</taxon>
        <taxon>Clostridia</taxon>
        <taxon>Eubacteriales</taxon>
        <taxon>Clostridiaceae</taxon>
        <taxon>Clostridium</taxon>
    </lineage>
</organism>
<proteinExistence type="predicted"/>
<gene>
    <name evidence="2" type="ORF">FC774_10730</name>
    <name evidence="3" type="ORF">FDB51_00790</name>
</gene>
<dbReference type="EMBL" id="SWOV01000027">
    <property type="protein sequence ID" value="NFF88343.1"/>
    <property type="molecule type" value="Genomic_DNA"/>
</dbReference>
<dbReference type="PROSITE" id="PS51186">
    <property type="entry name" value="GNAT"/>
    <property type="match status" value="1"/>
</dbReference>
<dbReference type="CDD" id="cd04301">
    <property type="entry name" value="NAT_SF"/>
    <property type="match status" value="1"/>
</dbReference>